<evidence type="ECO:0000313" key="2">
    <source>
        <dbReference type="Proteomes" id="UP000236291"/>
    </source>
</evidence>
<dbReference type="EMBL" id="ASHM01146708">
    <property type="protein sequence ID" value="PNX62284.1"/>
    <property type="molecule type" value="Genomic_DNA"/>
</dbReference>
<accession>A0A2K3K7M7</accession>
<dbReference type="AlphaFoldDB" id="A0A2K3K7M7"/>
<organism evidence="1 2">
    <name type="scientific">Trifolium pratense</name>
    <name type="common">Red clover</name>
    <dbReference type="NCBI Taxonomy" id="57577"/>
    <lineage>
        <taxon>Eukaryota</taxon>
        <taxon>Viridiplantae</taxon>
        <taxon>Streptophyta</taxon>
        <taxon>Embryophyta</taxon>
        <taxon>Tracheophyta</taxon>
        <taxon>Spermatophyta</taxon>
        <taxon>Magnoliopsida</taxon>
        <taxon>eudicotyledons</taxon>
        <taxon>Gunneridae</taxon>
        <taxon>Pentapetalae</taxon>
        <taxon>rosids</taxon>
        <taxon>fabids</taxon>
        <taxon>Fabales</taxon>
        <taxon>Fabaceae</taxon>
        <taxon>Papilionoideae</taxon>
        <taxon>50 kb inversion clade</taxon>
        <taxon>NPAAA clade</taxon>
        <taxon>Hologalegina</taxon>
        <taxon>IRL clade</taxon>
        <taxon>Trifolieae</taxon>
        <taxon>Trifolium</taxon>
    </lineage>
</organism>
<feature type="non-terminal residue" evidence="1">
    <location>
        <position position="18"/>
    </location>
</feature>
<comment type="caution">
    <text evidence="1">The sequence shown here is derived from an EMBL/GenBank/DDBJ whole genome shotgun (WGS) entry which is preliminary data.</text>
</comment>
<gene>
    <name evidence="1" type="ORF">L195_g061078</name>
</gene>
<proteinExistence type="predicted"/>
<protein>
    <submittedName>
        <fullName evidence="1">Uncharacterized protein</fullName>
    </submittedName>
</protein>
<dbReference type="Proteomes" id="UP000236291">
    <property type="component" value="Unassembled WGS sequence"/>
</dbReference>
<reference evidence="1 2" key="1">
    <citation type="journal article" date="2014" name="Am. J. Bot.">
        <title>Genome assembly and annotation for red clover (Trifolium pratense; Fabaceae).</title>
        <authorList>
            <person name="Istvanek J."/>
            <person name="Jaros M."/>
            <person name="Krenek A."/>
            <person name="Repkova J."/>
        </authorList>
    </citation>
    <scope>NUCLEOTIDE SEQUENCE [LARGE SCALE GENOMIC DNA]</scope>
    <source>
        <strain evidence="2">cv. Tatra</strain>
        <tissue evidence="1">Young leaves</tissue>
    </source>
</reference>
<evidence type="ECO:0000313" key="1">
    <source>
        <dbReference type="EMBL" id="PNX62284.1"/>
    </source>
</evidence>
<sequence>MAEGLLKCWGRDKSEEEL</sequence>
<name>A0A2K3K7M7_TRIPR</name>
<reference evidence="1 2" key="2">
    <citation type="journal article" date="2017" name="Front. Plant Sci.">
        <title>Gene Classification and Mining of Molecular Markers Useful in Red Clover (Trifolium pratense) Breeding.</title>
        <authorList>
            <person name="Istvanek J."/>
            <person name="Dluhosova J."/>
            <person name="Dluhos P."/>
            <person name="Patkova L."/>
            <person name="Nedelnik J."/>
            <person name="Repkova J."/>
        </authorList>
    </citation>
    <scope>NUCLEOTIDE SEQUENCE [LARGE SCALE GENOMIC DNA]</scope>
    <source>
        <strain evidence="2">cv. Tatra</strain>
        <tissue evidence="1">Young leaves</tissue>
    </source>
</reference>